<gene>
    <name evidence="1" type="ORF">LR48_Vigan09g128300</name>
</gene>
<organism evidence="1 2">
    <name type="scientific">Phaseolus angularis</name>
    <name type="common">Azuki bean</name>
    <name type="synonym">Vigna angularis</name>
    <dbReference type="NCBI Taxonomy" id="3914"/>
    <lineage>
        <taxon>Eukaryota</taxon>
        <taxon>Viridiplantae</taxon>
        <taxon>Streptophyta</taxon>
        <taxon>Embryophyta</taxon>
        <taxon>Tracheophyta</taxon>
        <taxon>Spermatophyta</taxon>
        <taxon>Magnoliopsida</taxon>
        <taxon>eudicotyledons</taxon>
        <taxon>Gunneridae</taxon>
        <taxon>Pentapetalae</taxon>
        <taxon>rosids</taxon>
        <taxon>fabids</taxon>
        <taxon>Fabales</taxon>
        <taxon>Fabaceae</taxon>
        <taxon>Papilionoideae</taxon>
        <taxon>50 kb inversion clade</taxon>
        <taxon>NPAAA clade</taxon>
        <taxon>indigoferoid/millettioid clade</taxon>
        <taxon>Phaseoleae</taxon>
        <taxon>Vigna</taxon>
    </lineage>
</organism>
<dbReference type="Proteomes" id="UP000053144">
    <property type="component" value="Chromosome 9"/>
</dbReference>
<dbReference type="EMBL" id="CM003379">
    <property type="protein sequence ID" value="KOM52624.1"/>
    <property type="molecule type" value="Genomic_DNA"/>
</dbReference>
<reference evidence="2" key="1">
    <citation type="journal article" date="2015" name="Proc. Natl. Acad. Sci. U.S.A.">
        <title>Genome sequencing of adzuki bean (Vigna angularis) provides insight into high starch and low fat accumulation and domestication.</title>
        <authorList>
            <person name="Yang K."/>
            <person name="Tian Z."/>
            <person name="Chen C."/>
            <person name="Luo L."/>
            <person name="Zhao B."/>
            <person name="Wang Z."/>
            <person name="Yu L."/>
            <person name="Li Y."/>
            <person name="Sun Y."/>
            <person name="Li W."/>
            <person name="Chen Y."/>
            <person name="Li Y."/>
            <person name="Zhang Y."/>
            <person name="Ai D."/>
            <person name="Zhao J."/>
            <person name="Shang C."/>
            <person name="Ma Y."/>
            <person name="Wu B."/>
            <person name="Wang M."/>
            <person name="Gao L."/>
            <person name="Sun D."/>
            <person name="Zhang P."/>
            <person name="Guo F."/>
            <person name="Wang W."/>
            <person name="Li Y."/>
            <person name="Wang J."/>
            <person name="Varshney R.K."/>
            <person name="Wang J."/>
            <person name="Ling H.Q."/>
            <person name="Wan P."/>
        </authorList>
    </citation>
    <scope>NUCLEOTIDE SEQUENCE</scope>
    <source>
        <strain evidence="2">cv. Jingnong 6</strain>
    </source>
</reference>
<protein>
    <submittedName>
        <fullName evidence="1">Uncharacterized protein</fullName>
    </submittedName>
</protein>
<accession>A0A0L9VD74</accession>
<dbReference type="AlphaFoldDB" id="A0A0L9VD74"/>
<name>A0A0L9VD74_PHAAN</name>
<evidence type="ECO:0000313" key="1">
    <source>
        <dbReference type="EMBL" id="KOM52624.1"/>
    </source>
</evidence>
<proteinExistence type="predicted"/>
<evidence type="ECO:0000313" key="2">
    <source>
        <dbReference type="Proteomes" id="UP000053144"/>
    </source>
</evidence>
<sequence>MCHCCRRHFSLPSLLTPLPPATVTVSTGDQRIWTVSSSDGQPRRFREPLLSHAPPRSASFRPVRRRHRRRTSFAPAKSRVSFFYWKSVSLLRMLILAVGATEKDLARDKKSRFENVILSKIDSKFDVQAPFAAVQASFAAVQASFAAVQASFAAVQASYASNDCRPPSPRQLVMAVLAVLSLPATTGPISQ</sequence>
<dbReference type="Gramene" id="KOM52624">
    <property type="protein sequence ID" value="KOM52624"/>
    <property type="gene ID" value="LR48_Vigan09g128300"/>
</dbReference>